<name>A0A1F5Z0N2_9BACT</name>
<dbReference type="STRING" id="1817867.A3F83_05160"/>
<evidence type="ECO:0000313" key="3">
    <source>
        <dbReference type="Proteomes" id="UP000179129"/>
    </source>
</evidence>
<dbReference type="InterPro" id="IPR015943">
    <property type="entry name" value="WD40/YVTN_repeat-like_dom_sf"/>
</dbReference>
<proteinExistence type="predicted"/>
<feature type="signal peptide" evidence="1">
    <location>
        <begin position="1"/>
        <end position="26"/>
    </location>
</feature>
<accession>A0A1F5Z0N2</accession>
<feature type="chain" id="PRO_5009522747" description="Glucose/Sorbosone dehydrogenase domain-containing protein" evidence="1">
    <location>
        <begin position="27"/>
        <end position="307"/>
    </location>
</feature>
<evidence type="ECO:0008006" key="4">
    <source>
        <dbReference type="Google" id="ProtNLM"/>
    </source>
</evidence>
<keyword evidence="1" id="KW-0732">Signal</keyword>
<organism evidence="2 3">
    <name type="scientific">Candidatus Glassbacteria bacterium RIFCSPLOWO2_12_FULL_58_11</name>
    <dbReference type="NCBI Taxonomy" id="1817867"/>
    <lineage>
        <taxon>Bacteria</taxon>
        <taxon>Candidatus Glassiibacteriota</taxon>
    </lineage>
</organism>
<comment type="caution">
    <text evidence="2">The sequence shown here is derived from an EMBL/GenBank/DDBJ whole genome shotgun (WGS) entry which is preliminary data.</text>
</comment>
<dbReference type="Gene3D" id="2.130.10.10">
    <property type="entry name" value="YVTN repeat-like/Quinoprotein amine dehydrogenase"/>
    <property type="match status" value="1"/>
</dbReference>
<dbReference type="AlphaFoldDB" id="A0A1F5Z0N2"/>
<reference evidence="2 3" key="1">
    <citation type="journal article" date="2016" name="Nat. Commun.">
        <title>Thousands of microbial genomes shed light on interconnected biogeochemical processes in an aquifer system.</title>
        <authorList>
            <person name="Anantharaman K."/>
            <person name="Brown C.T."/>
            <person name="Hug L.A."/>
            <person name="Sharon I."/>
            <person name="Castelle C.J."/>
            <person name="Probst A.J."/>
            <person name="Thomas B.C."/>
            <person name="Singh A."/>
            <person name="Wilkins M.J."/>
            <person name="Karaoz U."/>
            <person name="Brodie E.L."/>
            <person name="Williams K.H."/>
            <person name="Hubbard S.S."/>
            <person name="Banfield J.F."/>
        </authorList>
    </citation>
    <scope>NUCLEOTIDE SEQUENCE [LARGE SCALE GENOMIC DNA]</scope>
</reference>
<dbReference type="EMBL" id="MFIX01000034">
    <property type="protein sequence ID" value="OGG05956.1"/>
    <property type="molecule type" value="Genomic_DNA"/>
</dbReference>
<dbReference type="Proteomes" id="UP000179129">
    <property type="component" value="Unassembled WGS sequence"/>
</dbReference>
<sequence length="307" mass="34715">MSSNLLKIFLSAAILLPAALSGPARAGITDKNIRFVEYPGFPGAHSTWRSIGYSSIHKKVYIGVTDHRGKIGLYEYDVPRGIMRLLGFVDQLAHLRDYQWQGKIHSEILEGSDGCMYFSTDGGESREEFLMNHPHGYNGGYLFKWDPIEQRLTNFGMGLRNESIKDIALDRTGGLIYGVSYPQVHFLLFDPRTNIFRDLGRVGSDHVPRCVFSDRWGNGYYVDWRQRLIKYERDTGRILFSADSLPSFPGTPAERIITGVPTYAKDQDSGTLYLITYGNMIISFIPRRRGIGPVEALGPTYDMEKLP</sequence>
<evidence type="ECO:0000256" key="1">
    <source>
        <dbReference type="SAM" id="SignalP"/>
    </source>
</evidence>
<feature type="non-terminal residue" evidence="2">
    <location>
        <position position="307"/>
    </location>
</feature>
<evidence type="ECO:0000313" key="2">
    <source>
        <dbReference type="EMBL" id="OGG05956.1"/>
    </source>
</evidence>
<gene>
    <name evidence="2" type="ORF">A3F83_05160</name>
</gene>
<dbReference type="SUPFAM" id="SSF63829">
    <property type="entry name" value="Calcium-dependent phosphotriesterase"/>
    <property type="match status" value="1"/>
</dbReference>
<protein>
    <recommendedName>
        <fullName evidence="4">Glucose/Sorbosone dehydrogenase domain-containing protein</fullName>
    </recommendedName>
</protein>